<evidence type="ECO:0000256" key="6">
    <source>
        <dbReference type="ARBA" id="ARBA00022771"/>
    </source>
</evidence>
<evidence type="ECO:0000256" key="4">
    <source>
        <dbReference type="ARBA" id="ARBA00022723"/>
    </source>
</evidence>
<feature type="region of interest" description="Disordered" evidence="16">
    <location>
        <begin position="680"/>
        <end position="714"/>
    </location>
</feature>
<dbReference type="InterPro" id="IPR001965">
    <property type="entry name" value="Znf_PHD"/>
</dbReference>
<keyword evidence="13" id="KW-0804">Transcription</keyword>
<dbReference type="InterPro" id="IPR013083">
    <property type="entry name" value="Znf_RING/FYVE/PHD"/>
</dbReference>
<dbReference type="GeneID" id="106810198"/>
<dbReference type="SMART" id="SM00249">
    <property type="entry name" value="PHD"/>
    <property type="match status" value="2"/>
</dbReference>
<keyword evidence="7" id="KW-0862">Zinc</keyword>
<evidence type="ECO:0000256" key="16">
    <source>
        <dbReference type="SAM" id="MobiDB-lite"/>
    </source>
</evidence>
<dbReference type="InterPro" id="IPR011011">
    <property type="entry name" value="Znf_FYVE_PHD"/>
</dbReference>
<dbReference type="RefSeq" id="XP_014668967.1">
    <property type="nucleotide sequence ID" value="XM_014813481.1"/>
</dbReference>
<dbReference type="Gene3D" id="3.10.330.70">
    <property type="match status" value="1"/>
</dbReference>
<evidence type="ECO:0000256" key="11">
    <source>
        <dbReference type="ARBA" id="ARBA00023004"/>
    </source>
</evidence>
<dbReference type="SUPFAM" id="SSF63748">
    <property type="entry name" value="Tudor/PWWP/MBT"/>
    <property type="match status" value="2"/>
</dbReference>
<evidence type="ECO:0000256" key="2">
    <source>
        <dbReference type="ARBA" id="ARBA00009711"/>
    </source>
</evidence>
<dbReference type="Pfam" id="PF13832">
    <property type="entry name" value="zf-HC5HC2H_2"/>
    <property type="match status" value="1"/>
</dbReference>
<keyword evidence="11" id="KW-0408">Iron</keyword>
<dbReference type="Gene3D" id="2.30.30.140">
    <property type="match status" value="1"/>
</dbReference>
<keyword evidence="5" id="KW-0677">Repeat</keyword>
<feature type="domain" description="JmjC" evidence="18">
    <location>
        <begin position="144"/>
        <end position="310"/>
    </location>
</feature>
<evidence type="ECO:0000256" key="7">
    <source>
        <dbReference type="ARBA" id="ARBA00022833"/>
    </source>
</evidence>
<keyword evidence="14" id="KW-0539">Nucleus</keyword>
<evidence type="ECO:0000313" key="20">
    <source>
        <dbReference type="Proteomes" id="UP000695022"/>
    </source>
</evidence>
<dbReference type="PROSITE" id="PS51183">
    <property type="entry name" value="JMJN"/>
    <property type="match status" value="1"/>
</dbReference>
<organism evidence="20 21">
    <name type="scientific">Priapulus caudatus</name>
    <name type="common">Priapulid worm</name>
    <dbReference type="NCBI Taxonomy" id="37621"/>
    <lineage>
        <taxon>Eukaryota</taxon>
        <taxon>Metazoa</taxon>
        <taxon>Ecdysozoa</taxon>
        <taxon>Scalidophora</taxon>
        <taxon>Priapulida</taxon>
        <taxon>Priapulimorpha</taxon>
        <taxon>Priapulimorphida</taxon>
        <taxon>Priapulidae</taxon>
        <taxon>Priapulus</taxon>
    </lineage>
</organism>
<dbReference type="Gene3D" id="2.60.120.650">
    <property type="entry name" value="Cupin"/>
    <property type="match status" value="1"/>
</dbReference>
<dbReference type="SMART" id="SM00333">
    <property type="entry name" value="TUDOR"/>
    <property type="match status" value="2"/>
</dbReference>
<dbReference type="SMART" id="SM00558">
    <property type="entry name" value="JmjC"/>
    <property type="match status" value="1"/>
</dbReference>
<keyword evidence="10" id="KW-0560">Oxidoreductase</keyword>
<evidence type="ECO:0000259" key="17">
    <source>
        <dbReference type="PROSITE" id="PS51183"/>
    </source>
</evidence>
<dbReference type="Pfam" id="PF18104">
    <property type="entry name" value="Tudor_2"/>
    <property type="match status" value="2"/>
</dbReference>
<comment type="subcellular location">
    <subcellularLocation>
        <location evidence="1">Nucleus</location>
    </subcellularLocation>
</comment>
<dbReference type="InterPro" id="IPR040477">
    <property type="entry name" value="KDM4-like_Tudor"/>
</dbReference>
<dbReference type="PROSITE" id="PS51184">
    <property type="entry name" value="JMJC"/>
    <property type="match status" value="1"/>
</dbReference>
<keyword evidence="20" id="KW-1185">Reference proteome</keyword>
<protein>
    <recommendedName>
        <fullName evidence="3">[histone H3]-trimethyl-L-lysine(9) demethylase</fullName>
        <ecNumber evidence="3">1.14.11.66</ecNumber>
    </recommendedName>
</protein>
<dbReference type="CDD" id="cd20391">
    <property type="entry name" value="Tudor_JMJD2_rpt1"/>
    <property type="match status" value="1"/>
</dbReference>
<dbReference type="PANTHER" id="PTHR10694:SF129">
    <property type="entry name" value="LYSINE-SPECIFIC DEMETHYLASE 4B-RELATED"/>
    <property type="match status" value="1"/>
</dbReference>
<keyword evidence="4" id="KW-0479">Metal-binding</keyword>
<feature type="domain" description="PHD-type" evidence="19">
    <location>
        <begin position="949"/>
        <end position="1065"/>
    </location>
</feature>
<feature type="region of interest" description="Disordered" evidence="16">
    <location>
        <begin position="344"/>
        <end position="367"/>
    </location>
</feature>
<dbReference type="Gene3D" id="3.30.40.10">
    <property type="entry name" value="Zinc/RING finger domain, C3HC4 (zinc finger)"/>
    <property type="match status" value="2"/>
</dbReference>
<evidence type="ECO:0000256" key="9">
    <source>
        <dbReference type="ARBA" id="ARBA00022964"/>
    </source>
</evidence>
<dbReference type="SMART" id="SM00545">
    <property type="entry name" value="JmjN"/>
    <property type="match status" value="1"/>
</dbReference>
<reference evidence="21 22" key="1">
    <citation type="submission" date="2025-05" db="UniProtKB">
        <authorList>
            <consortium name="RefSeq"/>
        </authorList>
    </citation>
    <scope>IDENTIFICATION</scope>
</reference>
<evidence type="ECO:0000256" key="14">
    <source>
        <dbReference type="ARBA" id="ARBA00023242"/>
    </source>
</evidence>
<dbReference type="RefSeq" id="XP_014668966.1">
    <property type="nucleotide sequence ID" value="XM_014813480.1"/>
</dbReference>
<evidence type="ECO:0000259" key="19">
    <source>
        <dbReference type="PROSITE" id="PS51805"/>
    </source>
</evidence>
<dbReference type="InterPro" id="IPR019787">
    <property type="entry name" value="Znf_PHD-finger"/>
</dbReference>
<keyword evidence="6" id="KW-0863">Zinc-finger</keyword>
<feature type="domain" description="JmjN" evidence="17">
    <location>
        <begin position="16"/>
        <end position="58"/>
    </location>
</feature>
<evidence type="ECO:0000256" key="13">
    <source>
        <dbReference type="ARBA" id="ARBA00023163"/>
    </source>
</evidence>
<dbReference type="SUPFAM" id="SSF57903">
    <property type="entry name" value="FYVE/PHD zinc finger"/>
    <property type="match status" value="1"/>
</dbReference>
<keyword evidence="9" id="KW-0223">Dioxygenase</keyword>
<evidence type="ECO:0000313" key="22">
    <source>
        <dbReference type="RefSeq" id="XP_014668967.1"/>
    </source>
</evidence>
<evidence type="ECO:0000256" key="5">
    <source>
        <dbReference type="ARBA" id="ARBA00022737"/>
    </source>
</evidence>
<evidence type="ECO:0000313" key="21">
    <source>
        <dbReference type="RefSeq" id="XP_014668966.1"/>
    </source>
</evidence>
<evidence type="ECO:0000256" key="1">
    <source>
        <dbReference type="ARBA" id="ARBA00004123"/>
    </source>
</evidence>
<dbReference type="InterPro" id="IPR034732">
    <property type="entry name" value="EPHD"/>
</dbReference>
<dbReference type="InterPro" id="IPR002999">
    <property type="entry name" value="Tudor"/>
</dbReference>
<dbReference type="PANTHER" id="PTHR10694">
    <property type="entry name" value="LYSINE-SPECIFIC DEMETHYLASE"/>
    <property type="match status" value="1"/>
</dbReference>
<comment type="similarity">
    <text evidence="2">Belongs to the JHDM3 histone demethylase family.</text>
</comment>
<dbReference type="EC" id="1.14.11.66" evidence="3"/>
<evidence type="ECO:0000256" key="8">
    <source>
        <dbReference type="ARBA" id="ARBA00022853"/>
    </source>
</evidence>
<dbReference type="Pfam" id="PF02375">
    <property type="entry name" value="JmjN"/>
    <property type="match status" value="1"/>
</dbReference>
<keyword evidence="8" id="KW-0156">Chromatin regulator</keyword>
<dbReference type="CDD" id="cd20392">
    <property type="entry name" value="Tudor_JMJD2_rpt2"/>
    <property type="match status" value="1"/>
</dbReference>
<dbReference type="Proteomes" id="UP000695022">
    <property type="component" value="Unplaced"/>
</dbReference>
<dbReference type="PROSITE" id="PS51805">
    <property type="entry name" value="EPHD"/>
    <property type="match status" value="1"/>
</dbReference>
<dbReference type="InterPro" id="IPR003347">
    <property type="entry name" value="JmjC_dom"/>
</dbReference>
<dbReference type="Pfam" id="PF13831">
    <property type="entry name" value="PHD_2"/>
    <property type="match status" value="1"/>
</dbReference>
<proteinExistence type="inferred from homology"/>
<dbReference type="Pfam" id="PF02373">
    <property type="entry name" value="JmjC"/>
    <property type="match status" value="1"/>
</dbReference>
<evidence type="ECO:0000256" key="15">
    <source>
        <dbReference type="ARBA" id="ARBA00049349"/>
    </source>
</evidence>
<sequence length="1242" mass="137744">MSHTGNTGASGNGPKIQVFHPTMEEFKDFPKYVDYIESCGAHKAGLAKVIPPREWKPRTTDYNNIDMIIPAPISQVVTGSQGLYQQYNIQKKAMTVKEYSIQANNDKYKTPYYRDYDDMERKYWRNIAYNSPIYGADISGSLYDEGVSEWNINRLGSILDAIDEEYGITIEGVNTAYLYFGMWKTTFPWHTEDMDLYSINYLHFGAPKFWYCIPPEHSKRLERLAAGFFPSSIQQCQAFLRHKMTIISPHMLKQYSIPYDKILQHKGEFMITFPYGYHMGFNTGYNCAESTNFATERWVEYGKRSAVCTCSKDMVRISMDTFVKRYQPDRYELWKAGKDIAAHPEDPHQYRPRVRVEKDDSSQTVVKREPPAELTLAAATVGIQATCEMIVKLEPLAVLPSSTITSQPPTITTTQPATVAASSIQVTHAQEENGHRTAEIPRVSASIMERLLAAGPAMQVTAVTGAAWSPTTAARTCPYARKPPAVCGRDAPTVVSTSPTAQPTLHAFPLAYPLAINSLSPTANHAGPSSAPYDDVNGGTRAPSVGVNVGVGTTCAQPDGRVAGGATVKHELAEQHIVVGAQVEVHSEVDNRERKEGERVTTHDARVKETMPKIIRHELVLSSEHNQEIEPPQLSPAYAPAFEVAYGDGLPSSVMATENDDEDDYSTAGPASNVAMFHPYSFAPSASPPATHQQQQQQTYDSLSGGSGSSHPGLDLITRVADDILNGKQIVAPSGASLVPELVVVRGERPGDAGAPTLSSVNWQQLLSAEMGRRGQEKKKARRHPIHKVHRNLEAVSSGEEDIPEEQLMPGWALELNRLWQSKPVAIDAEREYNAAMSLLEPHCAICQLLKVPEVGEERRGKSPRKSVPRLEAMPARSSPWVPEFCFSPTSMADDAALSVLPPMSHETLSRLLVCSRCRVCVHARCYGVAETEDAEPWNCRRCEQEQLPAECCLCSLRGGALKPTTGGGWAHIVCALVIPEVGFVDADKREPISVTRITPARLRLKCTFCYAWMKYKQPASQACIQCSAGKCSMSFHVTCAVAAGILFENCDWPFLIYVACPRHLVNKEKSVKPISARQNSEVDEGEQMIAKHKNGRYYRCVVISVKKQVFYEADFLDGSYSENLFPQDVVSHDCLKNGPPPMDGPCRIKWTDGKVYDAIFKATHDHTMCLVEFEDGSELTVKRGVLYTLGESLPKKVKSRLSLATDRRHDDMFKDCSKPSTSKRQRIANTKYNNPKLLGMQ</sequence>
<accession>A0ABM1E9U5</accession>
<feature type="compositionally biased region" description="Low complexity" evidence="16">
    <location>
        <begin position="681"/>
        <end position="704"/>
    </location>
</feature>
<gene>
    <name evidence="21 22" type="primary">LOC106810198</name>
</gene>
<keyword evidence="12" id="KW-0805">Transcription regulation</keyword>
<evidence type="ECO:0000256" key="3">
    <source>
        <dbReference type="ARBA" id="ARBA00012900"/>
    </source>
</evidence>
<name>A0ABM1E9U5_PRICU</name>
<evidence type="ECO:0000256" key="10">
    <source>
        <dbReference type="ARBA" id="ARBA00023002"/>
    </source>
</evidence>
<comment type="catalytic activity">
    <reaction evidence="15">
        <text>N(6),N(6),N(6)-trimethyl-L-lysyl(9)-[histone H3] + 2 2-oxoglutarate + 2 O2 = N(6)-methyl-L-lysyl(9)-[histone H3] + 2 formaldehyde + 2 succinate + 2 CO2</text>
        <dbReference type="Rhea" id="RHEA:60200"/>
        <dbReference type="Rhea" id="RHEA-COMP:15538"/>
        <dbReference type="Rhea" id="RHEA-COMP:15542"/>
        <dbReference type="ChEBI" id="CHEBI:15379"/>
        <dbReference type="ChEBI" id="CHEBI:16526"/>
        <dbReference type="ChEBI" id="CHEBI:16810"/>
        <dbReference type="ChEBI" id="CHEBI:16842"/>
        <dbReference type="ChEBI" id="CHEBI:30031"/>
        <dbReference type="ChEBI" id="CHEBI:61929"/>
        <dbReference type="ChEBI" id="CHEBI:61961"/>
        <dbReference type="EC" id="1.14.11.66"/>
    </reaction>
</comment>
<dbReference type="InterPro" id="IPR003349">
    <property type="entry name" value="JmjN"/>
</dbReference>
<evidence type="ECO:0000256" key="12">
    <source>
        <dbReference type="ARBA" id="ARBA00023015"/>
    </source>
</evidence>
<evidence type="ECO:0000259" key="18">
    <source>
        <dbReference type="PROSITE" id="PS51184"/>
    </source>
</evidence>
<dbReference type="SUPFAM" id="SSF51197">
    <property type="entry name" value="Clavaminate synthase-like"/>
    <property type="match status" value="1"/>
</dbReference>